<dbReference type="PANTHER" id="PTHR22911:SF6">
    <property type="entry name" value="SOLUTE CARRIER FAMILY 35 MEMBER G1"/>
    <property type="match status" value="1"/>
</dbReference>
<evidence type="ECO:0000256" key="1">
    <source>
        <dbReference type="ARBA" id="ARBA00004141"/>
    </source>
</evidence>
<feature type="transmembrane region" description="Helical" evidence="5">
    <location>
        <begin position="84"/>
        <end position="103"/>
    </location>
</feature>
<organism evidence="7 8">
    <name type="scientific">Holothuria leucospilota</name>
    <name type="common">Black long sea cucumber</name>
    <name type="synonym">Mertensiothuria leucospilota</name>
    <dbReference type="NCBI Taxonomy" id="206669"/>
    <lineage>
        <taxon>Eukaryota</taxon>
        <taxon>Metazoa</taxon>
        <taxon>Echinodermata</taxon>
        <taxon>Eleutherozoa</taxon>
        <taxon>Echinozoa</taxon>
        <taxon>Holothuroidea</taxon>
        <taxon>Aspidochirotacea</taxon>
        <taxon>Aspidochirotida</taxon>
        <taxon>Holothuriidae</taxon>
        <taxon>Holothuria</taxon>
    </lineage>
</organism>
<dbReference type="EMBL" id="JAIZAY010000023">
    <property type="protein sequence ID" value="KAJ8019941.1"/>
    <property type="molecule type" value="Genomic_DNA"/>
</dbReference>
<keyword evidence="8" id="KW-1185">Reference proteome</keyword>
<evidence type="ECO:0000256" key="4">
    <source>
        <dbReference type="ARBA" id="ARBA00023136"/>
    </source>
</evidence>
<dbReference type="GO" id="GO:0016020">
    <property type="term" value="C:membrane"/>
    <property type="evidence" value="ECO:0007669"/>
    <property type="project" value="UniProtKB-SubCell"/>
</dbReference>
<comment type="caution">
    <text evidence="7">The sequence shown here is derived from an EMBL/GenBank/DDBJ whole genome shotgun (WGS) entry which is preliminary data.</text>
</comment>
<evidence type="ECO:0000313" key="7">
    <source>
        <dbReference type="EMBL" id="KAJ8019941.1"/>
    </source>
</evidence>
<dbReference type="Proteomes" id="UP001152320">
    <property type="component" value="Chromosome 23"/>
</dbReference>
<evidence type="ECO:0000259" key="6">
    <source>
        <dbReference type="Pfam" id="PF00892"/>
    </source>
</evidence>
<reference evidence="7" key="1">
    <citation type="submission" date="2021-10" db="EMBL/GenBank/DDBJ databases">
        <title>Tropical sea cucumber genome reveals ecological adaptation and Cuvierian tubules defense mechanism.</title>
        <authorList>
            <person name="Chen T."/>
        </authorList>
    </citation>
    <scope>NUCLEOTIDE SEQUENCE</scope>
    <source>
        <strain evidence="7">Nanhai2018</strain>
        <tissue evidence="7">Muscle</tissue>
    </source>
</reference>
<evidence type="ECO:0000256" key="3">
    <source>
        <dbReference type="ARBA" id="ARBA00022989"/>
    </source>
</evidence>
<name>A0A9Q1B9U4_HOLLE</name>
<feature type="transmembrane region" description="Helical" evidence="5">
    <location>
        <begin position="21"/>
        <end position="45"/>
    </location>
</feature>
<dbReference type="PANTHER" id="PTHR22911">
    <property type="entry name" value="ACYL-MALONYL CONDENSING ENZYME-RELATED"/>
    <property type="match status" value="1"/>
</dbReference>
<dbReference type="SUPFAM" id="SSF103481">
    <property type="entry name" value="Multidrug resistance efflux transporter EmrE"/>
    <property type="match status" value="1"/>
</dbReference>
<dbReference type="InterPro" id="IPR000620">
    <property type="entry name" value="EamA_dom"/>
</dbReference>
<sequence length="237" mass="26546">MEENSEQPSSHLGFLRRVYNYRGFIFAFAAASFYALTAITVSALSNDISPTMIVFVRMVMSLFLTSAVLCYKGIPIRPFSKKEFLFHCLNSVVTLSIICMQYYTWHHMATADACAITNSYIVFAGLFGRLFLKEVFGLLEALMVLLTIMGVVLVSRPLFIFGLTDLDEGEEIKGGFKFVPPLVAVACAISMALLLVVQRTMGKQNIHVMKTVFYNATLSCRPNNSLRAMDITRYLHS</sequence>
<gene>
    <name evidence="7" type="ORF">HOLleu_41730</name>
</gene>
<evidence type="ECO:0000256" key="2">
    <source>
        <dbReference type="ARBA" id="ARBA00022692"/>
    </source>
</evidence>
<comment type="subcellular location">
    <subcellularLocation>
        <location evidence="1">Membrane</location>
        <topology evidence="1">Multi-pass membrane protein</topology>
    </subcellularLocation>
</comment>
<keyword evidence="4 5" id="KW-0472">Membrane</keyword>
<proteinExistence type="predicted"/>
<accession>A0A9Q1B9U4</accession>
<dbReference type="InterPro" id="IPR037185">
    <property type="entry name" value="EmrE-like"/>
</dbReference>
<dbReference type="AlphaFoldDB" id="A0A9Q1B9U4"/>
<keyword evidence="2 5" id="KW-0812">Transmembrane</keyword>
<dbReference type="OrthoDB" id="306876at2759"/>
<feature type="transmembrane region" description="Helical" evidence="5">
    <location>
        <begin position="51"/>
        <end position="72"/>
    </location>
</feature>
<dbReference type="Pfam" id="PF00892">
    <property type="entry name" value="EamA"/>
    <property type="match status" value="1"/>
</dbReference>
<evidence type="ECO:0000313" key="8">
    <source>
        <dbReference type="Proteomes" id="UP001152320"/>
    </source>
</evidence>
<feature type="transmembrane region" description="Helical" evidence="5">
    <location>
        <begin position="178"/>
        <end position="197"/>
    </location>
</feature>
<protein>
    <submittedName>
        <fullName evidence="7">Solute carrier family 35 member G1</fullName>
    </submittedName>
</protein>
<keyword evidence="3 5" id="KW-1133">Transmembrane helix</keyword>
<feature type="transmembrane region" description="Helical" evidence="5">
    <location>
        <begin position="109"/>
        <end position="128"/>
    </location>
</feature>
<feature type="domain" description="EamA" evidence="6">
    <location>
        <begin position="23"/>
        <end position="155"/>
    </location>
</feature>
<evidence type="ECO:0000256" key="5">
    <source>
        <dbReference type="SAM" id="Phobius"/>
    </source>
</evidence>
<feature type="transmembrane region" description="Helical" evidence="5">
    <location>
        <begin position="135"/>
        <end position="158"/>
    </location>
</feature>